<protein>
    <submittedName>
        <fullName evidence="1">Uncharacterized protein</fullName>
    </submittedName>
</protein>
<dbReference type="OrthoDB" id="2718733at2759"/>
<dbReference type="SUPFAM" id="SSF57903">
    <property type="entry name" value="FYVE/PHD zinc finger"/>
    <property type="match status" value="1"/>
</dbReference>
<dbReference type="Gene3D" id="3.30.40.10">
    <property type="entry name" value="Zinc/RING finger domain, C3HC4 (zinc finger)"/>
    <property type="match status" value="1"/>
</dbReference>
<accession>A0A1Y2IG03</accession>
<dbReference type="InterPro" id="IPR013083">
    <property type="entry name" value="Znf_RING/FYVE/PHD"/>
</dbReference>
<organism evidence="1 2">
    <name type="scientific">Trametes coccinea (strain BRFM310)</name>
    <name type="common">Pycnoporus coccineus</name>
    <dbReference type="NCBI Taxonomy" id="1353009"/>
    <lineage>
        <taxon>Eukaryota</taxon>
        <taxon>Fungi</taxon>
        <taxon>Dikarya</taxon>
        <taxon>Basidiomycota</taxon>
        <taxon>Agaricomycotina</taxon>
        <taxon>Agaricomycetes</taxon>
        <taxon>Polyporales</taxon>
        <taxon>Polyporaceae</taxon>
        <taxon>Trametes</taxon>
    </lineage>
</organism>
<evidence type="ECO:0000313" key="1">
    <source>
        <dbReference type="EMBL" id="OSD00075.1"/>
    </source>
</evidence>
<dbReference type="EMBL" id="KZ084121">
    <property type="protein sequence ID" value="OSD00075.1"/>
    <property type="molecule type" value="Genomic_DNA"/>
</dbReference>
<dbReference type="Proteomes" id="UP000193067">
    <property type="component" value="Unassembled WGS sequence"/>
</dbReference>
<name>A0A1Y2IG03_TRAC3</name>
<evidence type="ECO:0000313" key="2">
    <source>
        <dbReference type="Proteomes" id="UP000193067"/>
    </source>
</evidence>
<dbReference type="InterPro" id="IPR011011">
    <property type="entry name" value="Znf_FYVE_PHD"/>
</dbReference>
<sequence>MNKCADAFTRDFVRSTGKNEVLAIQHETITSGDAVYDIINVETFLLAHVSLPVIDSNTLYRREGFILDRVLNADIYRLRLEGFELVCKFECTQQGQFHPDKHIMRFCERCDNWFHTTCMDTSHDEAPTLRRGSTSSQASIVNIPRDIQRMWDNLLLTPLQRGSPSYNWLLSFELLVLAIRSQELSSGCPPDIRSFIIDHLSLASHLNHSLDMFVQIFLNLRRPDTTYYHCPDCHSVL</sequence>
<gene>
    <name evidence="1" type="ORF">PYCCODRAFT_1371711</name>
</gene>
<proteinExistence type="predicted"/>
<keyword evidence="2" id="KW-1185">Reference proteome</keyword>
<reference evidence="1 2" key="1">
    <citation type="journal article" date="2015" name="Biotechnol. Biofuels">
        <title>Enhanced degradation of softwood versus hardwood by the white-rot fungus Pycnoporus coccineus.</title>
        <authorList>
            <person name="Couturier M."/>
            <person name="Navarro D."/>
            <person name="Chevret D."/>
            <person name="Henrissat B."/>
            <person name="Piumi F."/>
            <person name="Ruiz-Duenas F.J."/>
            <person name="Martinez A.T."/>
            <person name="Grigoriev I.V."/>
            <person name="Riley R."/>
            <person name="Lipzen A."/>
            <person name="Berrin J.G."/>
            <person name="Master E.R."/>
            <person name="Rosso M.N."/>
        </authorList>
    </citation>
    <scope>NUCLEOTIDE SEQUENCE [LARGE SCALE GENOMIC DNA]</scope>
    <source>
        <strain evidence="1 2">BRFM310</strain>
    </source>
</reference>
<dbReference type="AlphaFoldDB" id="A0A1Y2IG03"/>